<evidence type="ECO:0000256" key="4">
    <source>
        <dbReference type="RuleBase" id="RU003616"/>
    </source>
</evidence>
<comment type="similarity">
    <text evidence="1">Belongs to the peptidase C59 family.</text>
</comment>
<gene>
    <name evidence="7" type="ORF">C2E21_4023</name>
</gene>
<keyword evidence="8" id="KW-1185">Reference proteome</keyword>
<dbReference type="InterPro" id="IPR029132">
    <property type="entry name" value="CBAH/NAAA_C"/>
</dbReference>
<comment type="similarity">
    <text evidence="3 4">Belongs to the small heat shock protein (HSP20) family.</text>
</comment>
<feature type="domain" description="SHSP" evidence="6">
    <location>
        <begin position="119"/>
        <end position="237"/>
    </location>
</feature>
<dbReference type="PROSITE" id="PS01031">
    <property type="entry name" value="SHSP"/>
    <property type="match status" value="1"/>
</dbReference>
<dbReference type="Gene3D" id="3.60.60.10">
    <property type="entry name" value="Penicillin V Acylase, Chain A"/>
    <property type="match status" value="1"/>
</dbReference>
<evidence type="ECO:0000256" key="3">
    <source>
        <dbReference type="PROSITE-ProRule" id="PRU00285"/>
    </source>
</evidence>
<dbReference type="CDD" id="cd06464">
    <property type="entry name" value="ACD_sHsps-like"/>
    <property type="match status" value="1"/>
</dbReference>
<feature type="region of interest" description="Disordered" evidence="5">
    <location>
        <begin position="161"/>
        <end position="180"/>
    </location>
</feature>
<protein>
    <submittedName>
        <fullName evidence="7">Choloylglycine hydrolase</fullName>
    </submittedName>
</protein>
<sequence>MQLALRTLRPSAVSAARLSAARPRSMMAMPTRRLNSAAVRAQAEEEPKNDVPAAAPAPAGSSALAPRASWEMMPSWSRMNQMMKQMEVEMEQLSRAFGMPSVFSPSASLFDMPAADLPAAMPAMAKSLAVDVKDTGNALEIHADVPGMSKDDIKVSPDRVLSISGERKEERRERSEEGGSLRVERSFGSFMRRFRLPDNVDVEAMPRHCPAIAALLALLATADACSLFLYHCPGTGDSVVSGRSEDFIPQHSVGWRIDVTPPGHRHTGAPACPTAAACGPPATWSARHGFAGLTALNGSALMDAMNSEGLFAGYLWLDGAPFELEWSPDKPGMPLAWLDVIPYLLGNFATVKEAVHFLMSDKVQVTTSLPPMPYQQVLKALGFREFQIPLHLALMDASGDAAVIEYTAEGAKTYWDAMVVTNDPPYPQHQHWYKRWMAEVKRATAADKGMDMLPTPPPSYAKLPGSFESIARSVRLRMLVDAACKDGGPYQHAEWAPRPGGIAPNTAIAMSILRSAEVPWGATGQSIPGTFSAGDSLISLLHEHTTGRYLFRSPGNPRWQAVSLREADWAAFNGEVKAIELSTNHESWYGDVTPALRCKAGECLEKGAAAQA</sequence>
<dbReference type="GO" id="GO:0016787">
    <property type="term" value="F:hydrolase activity"/>
    <property type="evidence" value="ECO:0007669"/>
    <property type="project" value="UniProtKB-KW"/>
</dbReference>
<evidence type="ECO:0000313" key="8">
    <source>
        <dbReference type="Proteomes" id="UP000239899"/>
    </source>
</evidence>
<feature type="region of interest" description="Disordered" evidence="5">
    <location>
        <begin position="34"/>
        <end position="66"/>
    </location>
</feature>
<dbReference type="InterPro" id="IPR008978">
    <property type="entry name" value="HSP20-like_chaperone"/>
</dbReference>
<dbReference type="PANTHER" id="PTHR35527">
    <property type="entry name" value="CHOLOYLGLYCINE HYDROLASE"/>
    <property type="match status" value="1"/>
</dbReference>
<dbReference type="InterPro" id="IPR002068">
    <property type="entry name" value="A-crystallin/Hsp20_dom"/>
</dbReference>
<dbReference type="InterPro" id="IPR052193">
    <property type="entry name" value="Peptidase_C59"/>
</dbReference>
<reference evidence="7 8" key="1">
    <citation type="journal article" date="2018" name="Plant J.">
        <title>Genome sequences of Chlorella sorokiniana UTEX 1602 and Micractinium conductrix SAG 241.80: implications to maltose excretion by a green alga.</title>
        <authorList>
            <person name="Arriola M.B."/>
            <person name="Velmurugan N."/>
            <person name="Zhang Y."/>
            <person name="Plunkett M.H."/>
            <person name="Hondzo H."/>
            <person name="Barney B.M."/>
        </authorList>
    </citation>
    <scope>NUCLEOTIDE SEQUENCE [LARGE SCALE GENOMIC DNA]</scope>
    <source>
        <strain evidence="8">UTEX 1602</strain>
    </source>
</reference>
<proteinExistence type="inferred from homology"/>
<dbReference type="Gene3D" id="2.60.40.790">
    <property type="match status" value="1"/>
</dbReference>
<dbReference type="InterPro" id="IPR029055">
    <property type="entry name" value="Ntn_hydrolases_N"/>
</dbReference>
<keyword evidence="2 7" id="KW-0378">Hydrolase</keyword>
<dbReference type="Pfam" id="PF00011">
    <property type="entry name" value="HSP20"/>
    <property type="match status" value="1"/>
</dbReference>
<dbReference type="SUPFAM" id="SSF56235">
    <property type="entry name" value="N-terminal nucleophile aminohydrolases (Ntn hydrolases)"/>
    <property type="match status" value="1"/>
</dbReference>
<dbReference type="Proteomes" id="UP000239899">
    <property type="component" value="Unassembled WGS sequence"/>
</dbReference>
<accession>A0A2P6TSE8</accession>
<feature type="compositionally biased region" description="Basic and acidic residues" evidence="5">
    <location>
        <begin position="165"/>
        <end position="180"/>
    </location>
</feature>
<organism evidence="7 8">
    <name type="scientific">Chlorella sorokiniana</name>
    <name type="common">Freshwater green alga</name>
    <dbReference type="NCBI Taxonomy" id="3076"/>
    <lineage>
        <taxon>Eukaryota</taxon>
        <taxon>Viridiplantae</taxon>
        <taxon>Chlorophyta</taxon>
        <taxon>core chlorophytes</taxon>
        <taxon>Trebouxiophyceae</taxon>
        <taxon>Chlorellales</taxon>
        <taxon>Chlorellaceae</taxon>
        <taxon>Chlorella clade</taxon>
        <taxon>Chlorella</taxon>
    </lineage>
</organism>
<evidence type="ECO:0000256" key="5">
    <source>
        <dbReference type="SAM" id="MobiDB-lite"/>
    </source>
</evidence>
<feature type="compositionally biased region" description="Low complexity" evidence="5">
    <location>
        <begin position="52"/>
        <end position="66"/>
    </location>
</feature>
<dbReference type="PANTHER" id="PTHR35527:SF2">
    <property type="entry name" value="HYDROLASE"/>
    <property type="match status" value="1"/>
</dbReference>
<dbReference type="OrthoDB" id="1245404at2759"/>
<dbReference type="Pfam" id="PF02275">
    <property type="entry name" value="CBAH"/>
    <property type="match status" value="1"/>
</dbReference>
<dbReference type="STRING" id="3076.A0A2P6TSE8"/>
<evidence type="ECO:0000256" key="2">
    <source>
        <dbReference type="ARBA" id="ARBA00022801"/>
    </source>
</evidence>
<dbReference type="SUPFAM" id="SSF49764">
    <property type="entry name" value="HSP20-like chaperones"/>
    <property type="match status" value="1"/>
</dbReference>
<dbReference type="EMBL" id="LHPG02000007">
    <property type="protein sequence ID" value="PRW56983.1"/>
    <property type="molecule type" value="Genomic_DNA"/>
</dbReference>
<comment type="caution">
    <text evidence="7">The sequence shown here is derived from an EMBL/GenBank/DDBJ whole genome shotgun (WGS) entry which is preliminary data.</text>
</comment>
<name>A0A2P6TSE8_CHLSO</name>
<evidence type="ECO:0000259" key="6">
    <source>
        <dbReference type="PROSITE" id="PS01031"/>
    </source>
</evidence>
<dbReference type="AlphaFoldDB" id="A0A2P6TSE8"/>
<evidence type="ECO:0000313" key="7">
    <source>
        <dbReference type="EMBL" id="PRW56983.1"/>
    </source>
</evidence>
<evidence type="ECO:0000256" key="1">
    <source>
        <dbReference type="ARBA" id="ARBA00006625"/>
    </source>
</evidence>